<dbReference type="Proteomes" id="UP000663870">
    <property type="component" value="Unassembled WGS sequence"/>
</dbReference>
<keyword evidence="2" id="KW-1185">Reference proteome</keyword>
<name>A0A813VWN3_9BILA</name>
<protein>
    <submittedName>
        <fullName evidence="1">Uncharacterized protein</fullName>
    </submittedName>
</protein>
<dbReference type="AlphaFoldDB" id="A0A813VWN3"/>
<dbReference type="EMBL" id="CAJNOL010000099">
    <property type="protein sequence ID" value="CAF0843218.1"/>
    <property type="molecule type" value="Genomic_DNA"/>
</dbReference>
<gene>
    <name evidence="1" type="ORF">JXQ802_LOCUS6295</name>
</gene>
<organism evidence="1 2">
    <name type="scientific">Rotaria sordida</name>
    <dbReference type="NCBI Taxonomy" id="392033"/>
    <lineage>
        <taxon>Eukaryota</taxon>
        <taxon>Metazoa</taxon>
        <taxon>Spiralia</taxon>
        <taxon>Gnathifera</taxon>
        <taxon>Rotifera</taxon>
        <taxon>Eurotatoria</taxon>
        <taxon>Bdelloidea</taxon>
        <taxon>Philodinida</taxon>
        <taxon>Philodinidae</taxon>
        <taxon>Rotaria</taxon>
    </lineage>
</organism>
<reference evidence="1" key="1">
    <citation type="submission" date="2021-02" db="EMBL/GenBank/DDBJ databases">
        <authorList>
            <person name="Nowell W R."/>
        </authorList>
    </citation>
    <scope>NUCLEOTIDE SEQUENCE</scope>
</reference>
<comment type="caution">
    <text evidence="1">The sequence shown here is derived from an EMBL/GenBank/DDBJ whole genome shotgun (WGS) entry which is preliminary data.</text>
</comment>
<accession>A0A813VWN3</accession>
<dbReference type="Gene3D" id="3.90.176.10">
    <property type="entry name" value="Toxin ADP-ribosyltransferase, Chain A, domain 1"/>
    <property type="match status" value="1"/>
</dbReference>
<evidence type="ECO:0000313" key="1">
    <source>
        <dbReference type="EMBL" id="CAF0843218.1"/>
    </source>
</evidence>
<evidence type="ECO:0000313" key="2">
    <source>
        <dbReference type="Proteomes" id="UP000663870"/>
    </source>
</evidence>
<proteinExistence type="predicted"/>
<sequence>MLFALRFFITNIAKQIKNEYEKYIRTCDNRNIIRVYCGQIIRNDELQLMKNSIGEFLSMNSFLSASRDRSTALHFARATPKTNYIQQIIFEIEINLRLQTKAFDDVTQISYFQYEDVISIMVDALFWIEEVNEDKKKRIWAARVSAASEDDYHLKETFSYMKSTLGDDTDLDSLRKILLEMDEP</sequence>